<dbReference type="Gene3D" id="3.10.20.310">
    <property type="entry name" value="membrane protein fhac"/>
    <property type="match status" value="1"/>
</dbReference>
<keyword evidence="1" id="KW-0472">Membrane</keyword>
<dbReference type="InterPro" id="IPR027282">
    <property type="entry name" value="TPS"/>
</dbReference>
<keyword evidence="3" id="KW-0998">Cell outer membrane</keyword>
<name>A0A1A8T748_9GAMM</name>
<sequence>MDVYKLMDRCCESRRGCFTSLVLCCLGMLASGMVRGIELPASTNSTDWKLRDQQALKTLEQKSQSNSPPIQLPKAPSIGHLPKEHVCFLIKKVQVEGFYARWAMSKAHKLIGRCLGQKGIKSYIRLINQKLLHDGYVTSRATLPEQNIATGVLHIKVTKGVIEKIVFPEEYRFYWQNALPFQVGDVLNLRDIEQGLEQINRLQSQDVKFKIEPGSYEGASILVAKVVQSKPWTVNLSVDDSGSDTTGKYPLSAGVSVDNFLGVEDIFNYSASYARQGSFGESNSQSVSWDIPLGFNTISFSHSQFDYQQQAIGSVRNFILSGNGQNDSLRLNHVLFRNNVIKMGWFGAVKGRQRKSFIDDTEIKIQRHNLMELDLGSTYRQYIHAAVLDLTLGVHQGVTWFHSDGVDPRAASGSTQPDYRFYSLSASLTVPVMLAQKHLHYTSQFWWQYAATPLYSMDWFNNGGRYTVRGFSSSESLSAENGWRSRNELLLPVSLLGSSSAGYLGLDVGQVSGRGSDDISSKTLMGLSIGIKGQVGHLSYDAFISNPFLAHGPYATSNDFKVNGSLSMNF</sequence>
<dbReference type="EMBL" id="FLOB01000001">
    <property type="protein sequence ID" value="SBS27169.1"/>
    <property type="molecule type" value="Genomic_DNA"/>
</dbReference>
<keyword evidence="8" id="KW-1185">Reference proteome</keyword>
<feature type="domain" description="Polypeptide-transport-associated ShlB-type" evidence="5">
    <location>
        <begin position="88"/>
        <end position="160"/>
    </location>
</feature>
<dbReference type="PANTHER" id="PTHR34597">
    <property type="entry name" value="SLR1661 PROTEIN"/>
    <property type="match status" value="1"/>
</dbReference>
<organism evidence="7 8">
    <name type="scientific">Marinomonas spartinae</name>
    <dbReference type="NCBI Taxonomy" id="1792290"/>
    <lineage>
        <taxon>Bacteria</taxon>
        <taxon>Pseudomonadati</taxon>
        <taxon>Pseudomonadota</taxon>
        <taxon>Gammaproteobacteria</taxon>
        <taxon>Oceanospirillales</taxon>
        <taxon>Oceanospirillaceae</taxon>
        <taxon>Marinomonas</taxon>
    </lineage>
</organism>
<dbReference type="PANTHER" id="PTHR34597:SF3">
    <property type="entry name" value="OUTER MEMBRANE TRANSPORTER CDIB"/>
    <property type="match status" value="1"/>
</dbReference>
<dbReference type="InterPro" id="IPR035251">
    <property type="entry name" value="ShlB_POTRA"/>
</dbReference>
<accession>A0A1A8T748</accession>
<dbReference type="STRING" id="1792290.MSP8886_00834"/>
<dbReference type="Pfam" id="PF03865">
    <property type="entry name" value="ShlB"/>
    <property type="match status" value="1"/>
</dbReference>
<dbReference type="InterPro" id="IPR013686">
    <property type="entry name" value="Polypept-transport_assoc_ShlB"/>
</dbReference>
<gene>
    <name evidence="7" type="primary">shlB</name>
    <name evidence="7" type="ORF">MSP8886_00834</name>
</gene>
<feature type="domain" description="ShlB POTRA" evidence="6">
    <location>
        <begin position="162"/>
        <end position="213"/>
    </location>
</feature>
<keyword evidence="1" id="KW-1134">Transmembrane beta strand</keyword>
<dbReference type="GO" id="GO:0008320">
    <property type="term" value="F:protein transmembrane transporter activity"/>
    <property type="evidence" value="ECO:0007669"/>
    <property type="project" value="TreeGrafter"/>
</dbReference>
<evidence type="ECO:0000259" key="4">
    <source>
        <dbReference type="Pfam" id="PF03865"/>
    </source>
</evidence>
<reference evidence="7 8" key="1">
    <citation type="submission" date="2016-06" db="EMBL/GenBank/DDBJ databases">
        <authorList>
            <person name="Kjaerup R.B."/>
            <person name="Dalgaard T.S."/>
            <person name="Juul-Madsen H.R."/>
        </authorList>
    </citation>
    <scope>NUCLEOTIDE SEQUENCE [LARGE SCALE GENOMIC DNA]</scope>
    <source>
        <strain evidence="7 8">CECT 8886</strain>
    </source>
</reference>
<dbReference type="GO" id="GO:0098046">
    <property type="term" value="C:type V protein secretion system complex"/>
    <property type="evidence" value="ECO:0007669"/>
    <property type="project" value="TreeGrafter"/>
</dbReference>
<feature type="domain" description="Haemolysin activator HlyB C-terminal" evidence="4">
    <location>
        <begin position="218"/>
        <end position="533"/>
    </location>
</feature>
<keyword evidence="2" id="KW-0812">Transmembrane</keyword>
<proteinExistence type="predicted"/>
<evidence type="ECO:0000256" key="3">
    <source>
        <dbReference type="ARBA" id="ARBA00023237"/>
    </source>
</evidence>
<dbReference type="InterPro" id="IPR005565">
    <property type="entry name" value="Hemolysn_activator_HlyB_C"/>
</dbReference>
<evidence type="ECO:0000259" key="6">
    <source>
        <dbReference type="Pfam" id="PF17287"/>
    </source>
</evidence>
<evidence type="ECO:0000256" key="1">
    <source>
        <dbReference type="ARBA" id="ARBA00022452"/>
    </source>
</evidence>
<dbReference type="Pfam" id="PF17287">
    <property type="entry name" value="POTRA_3"/>
    <property type="match status" value="1"/>
</dbReference>
<evidence type="ECO:0000259" key="5">
    <source>
        <dbReference type="Pfam" id="PF08479"/>
    </source>
</evidence>
<protein>
    <submittedName>
        <fullName evidence="7">Hemolysin transporter protein ShlB</fullName>
    </submittedName>
</protein>
<dbReference type="OrthoDB" id="290122at2"/>
<dbReference type="AlphaFoldDB" id="A0A1A8T748"/>
<dbReference type="PIRSF" id="PIRSF029745">
    <property type="entry name" value="FhaC"/>
    <property type="match status" value="1"/>
</dbReference>
<dbReference type="Pfam" id="PF08479">
    <property type="entry name" value="POTRA_2"/>
    <property type="match status" value="1"/>
</dbReference>
<dbReference type="GO" id="GO:0046819">
    <property type="term" value="P:protein secretion by the type V secretion system"/>
    <property type="evidence" value="ECO:0007669"/>
    <property type="project" value="TreeGrafter"/>
</dbReference>
<evidence type="ECO:0000313" key="7">
    <source>
        <dbReference type="EMBL" id="SBS27169.1"/>
    </source>
</evidence>
<evidence type="ECO:0000313" key="8">
    <source>
        <dbReference type="Proteomes" id="UP000092544"/>
    </source>
</evidence>
<dbReference type="InterPro" id="IPR051544">
    <property type="entry name" value="TPS_OM_transporter"/>
</dbReference>
<dbReference type="Gene3D" id="2.40.160.50">
    <property type="entry name" value="membrane protein fhac: a member of the omp85/tpsb transporter family"/>
    <property type="match status" value="1"/>
</dbReference>
<dbReference type="Proteomes" id="UP000092544">
    <property type="component" value="Unassembled WGS sequence"/>
</dbReference>
<evidence type="ECO:0000256" key="2">
    <source>
        <dbReference type="ARBA" id="ARBA00022692"/>
    </source>
</evidence>
<dbReference type="RefSeq" id="WP_083200787.1">
    <property type="nucleotide sequence ID" value="NZ_FLOB01000001.1"/>
</dbReference>